<dbReference type="EMBL" id="QEKI01000024">
    <property type="protein sequence ID" value="PVY36666.1"/>
    <property type="molecule type" value="Genomic_DNA"/>
</dbReference>
<evidence type="ECO:0000256" key="4">
    <source>
        <dbReference type="ARBA" id="ARBA00023136"/>
    </source>
</evidence>
<protein>
    <submittedName>
        <fullName evidence="7">O-antigen ligase-like membrane protein</fullName>
    </submittedName>
</protein>
<feature type="transmembrane region" description="Helical" evidence="5">
    <location>
        <begin position="363"/>
        <end position="382"/>
    </location>
</feature>
<evidence type="ECO:0000256" key="3">
    <source>
        <dbReference type="ARBA" id="ARBA00022989"/>
    </source>
</evidence>
<feature type="transmembrane region" description="Helical" evidence="5">
    <location>
        <begin position="214"/>
        <end position="231"/>
    </location>
</feature>
<feature type="transmembrane region" description="Helical" evidence="5">
    <location>
        <begin position="330"/>
        <end position="351"/>
    </location>
</feature>
<keyword evidence="2 5" id="KW-0812">Transmembrane</keyword>
<feature type="transmembrane region" description="Helical" evidence="5">
    <location>
        <begin position="5"/>
        <end position="22"/>
    </location>
</feature>
<comment type="subcellular location">
    <subcellularLocation>
        <location evidence="1">Membrane</location>
        <topology evidence="1">Multi-pass membrane protein</topology>
    </subcellularLocation>
</comment>
<organism evidence="7 8">
    <name type="scientific">Pontibacter virosus</name>
    <dbReference type="NCBI Taxonomy" id="1765052"/>
    <lineage>
        <taxon>Bacteria</taxon>
        <taxon>Pseudomonadati</taxon>
        <taxon>Bacteroidota</taxon>
        <taxon>Cytophagia</taxon>
        <taxon>Cytophagales</taxon>
        <taxon>Hymenobacteraceae</taxon>
        <taxon>Pontibacter</taxon>
    </lineage>
</organism>
<keyword evidence="3 5" id="KW-1133">Transmembrane helix</keyword>
<feature type="transmembrane region" description="Helical" evidence="5">
    <location>
        <begin position="238"/>
        <end position="263"/>
    </location>
</feature>
<comment type="caution">
    <text evidence="7">The sequence shown here is derived from an EMBL/GenBank/DDBJ whole genome shotgun (WGS) entry which is preliminary data.</text>
</comment>
<dbReference type="InterPro" id="IPR051533">
    <property type="entry name" value="WaaL-like"/>
</dbReference>
<dbReference type="Pfam" id="PF04932">
    <property type="entry name" value="Wzy_C"/>
    <property type="match status" value="1"/>
</dbReference>
<dbReference type="GO" id="GO:0016874">
    <property type="term" value="F:ligase activity"/>
    <property type="evidence" value="ECO:0007669"/>
    <property type="project" value="UniProtKB-KW"/>
</dbReference>
<keyword evidence="7" id="KW-0436">Ligase</keyword>
<feature type="transmembrane region" description="Helical" evidence="5">
    <location>
        <begin position="73"/>
        <end position="92"/>
    </location>
</feature>
<feature type="transmembrane region" description="Helical" evidence="5">
    <location>
        <begin position="193"/>
        <end position="208"/>
    </location>
</feature>
<gene>
    <name evidence="7" type="ORF">C8E01_12422</name>
</gene>
<dbReference type="PANTHER" id="PTHR37422">
    <property type="entry name" value="TEICHURONIC ACID BIOSYNTHESIS PROTEIN TUAE"/>
    <property type="match status" value="1"/>
</dbReference>
<evidence type="ECO:0000313" key="8">
    <source>
        <dbReference type="Proteomes" id="UP000245466"/>
    </source>
</evidence>
<dbReference type="InterPro" id="IPR007016">
    <property type="entry name" value="O-antigen_ligase-rel_domated"/>
</dbReference>
<proteinExistence type="predicted"/>
<evidence type="ECO:0000256" key="2">
    <source>
        <dbReference type="ARBA" id="ARBA00022692"/>
    </source>
</evidence>
<feature type="domain" description="O-antigen ligase-related" evidence="6">
    <location>
        <begin position="198"/>
        <end position="343"/>
    </location>
</feature>
<feature type="transmembrane region" description="Helical" evidence="5">
    <location>
        <begin position="28"/>
        <end position="61"/>
    </location>
</feature>
<evidence type="ECO:0000256" key="5">
    <source>
        <dbReference type="SAM" id="Phobius"/>
    </source>
</evidence>
<dbReference type="PANTHER" id="PTHR37422:SF17">
    <property type="entry name" value="O-ANTIGEN LIGASE"/>
    <property type="match status" value="1"/>
</dbReference>
<feature type="transmembrane region" description="Helical" evidence="5">
    <location>
        <begin position="98"/>
        <end position="116"/>
    </location>
</feature>
<evidence type="ECO:0000256" key="1">
    <source>
        <dbReference type="ARBA" id="ARBA00004141"/>
    </source>
</evidence>
<feature type="transmembrane region" description="Helical" evidence="5">
    <location>
        <begin position="128"/>
        <end position="148"/>
    </location>
</feature>
<name>A0A2U1AJS0_9BACT</name>
<evidence type="ECO:0000313" key="7">
    <source>
        <dbReference type="EMBL" id="PVY36666.1"/>
    </source>
</evidence>
<evidence type="ECO:0000259" key="6">
    <source>
        <dbReference type="Pfam" id="PF04932"/>
    </source>
</evidence>
<feature type="transmembrane region" description="Helical" evidence="5">
    <location>
        <begin position="168"/>
        <end position="186"/>
    </location>
</feature>
<reference evidence="7 8" key="1">
    <citation type="submission" date="2018-04" db="EMBL/GenBank/DDBJ databases">
        <title>Genomic Encyclopedia of Type Strains, Phase IV (KMG-IV): sequencing the most valuable type-strain genomes for metagenomic binning, comparative biology and taxonomic classification.</title>
        <authorList>
            <person name="Goeker M."/>
        </authorList>
    </citation>
    <scope>NUCLEOTIDE SEQUENCE [LARGE SCALE GENOMIC DNA]</scope>
    <source>
        <strain evidence="7 8">DSM 100231</strain>
    </source>
</reference>
<accession>A0A2U1AJS0</accession>
<sequence>MSIFFIIVEILALALPIYLLLYRRELSIIYIPLIIFAKVIITPSSPAFLHYSVITILILYSVYQNSSFFSKNIYSLCLILIYLILVTNVSNFDSIRPNFFACLWFFTSLPLISTIYRKHSRDKIVKELSTVAFLILCLFVLNVIMSTMTGYSPYEMYGITSGVLYGNLYATDFNILAIATFLVLAFAVRQRNVIYFITSLTSLAFILLSLRRSVMLLSIIGIIIVILIFSTKNNIRNVIVFGAMSLVVSFVVIPNTNFLLTFIERYEQRNLADRELEEETRFLEYELIYDDIFLYEDYSPLFGYELLNSAGNYGKGILDDRTLHSDITNMIHSTGIVGLSLYLLMVVACFIQAFRSSKTREDYLIVTFCACVFLVYTITGRYTSSESMIILFLTLMLPITNRENQLNKIEEKKAELVRF</sequence>
<keyword evidence="4 5" id="KW-0472">Membrane</keyword>
<dbReference type="GO" id="GO:0016020">
    <property type="term" value="C:membrane"/>
    <property type="evidence" value="ECO:0007669"/>
    <property type="project" value="UniProtKB-SubCell"/>
</dbReference>
<dbReference type="AlphaFoldDB" id="A0A2U1AJS0"/>
<dbReference type="Proteomes" id="UP000245466">
    <property type="component" value="Unassembled WGS sequence"/>
</dbReference>
<keyword evidence="8" id="KW-1185">Reference proteome</keyword>
<dbReference type="RefSeq" id="WP_116545406.1">
    <property type="nucleotide sequence ID" value="NZ_QEKI01000024.1"/>
</dbReference>
<dbReference type="OrthoDB" id="850738at2"/>